<proteinExistence type="predicted"/>
<reference evidence="2 3" key="1">
    <citation type="submission" date="2024-02" db="EMBL/GenBank/DDBJ databases">
        <title>A draft genome for the cacao thread blight pathogen Marasmius crinis-equi.</title>
        <authorList>
            <person name="Cohen S.P."/>
            <person name="Baruah I.K."/>
            <person name="Amoako-Attah I."/>
            <person name="Bukari Y."/>
            <person name="Meinhardt L.W."/>
            <person name="Bailey B.A."/>
        </authorList>
    </citation>
    <scope>NUCLEOTIDE SEQUENCE [LARGE SCALE GENOMIC DNA]</scope>
    <source>
        <strain evidence="2 3">GH-76</strain>
    </source>
</reference>
<feature type="compositionally biased region" description="Low complexity" evidence="1">
    <location>
        <begin position="147"/>
        <end position="156"/>
    </location>
</feature>
<dbReference type="Proteomes" id="UP001465976">
    <property type="component" value="Unassembled WGS sequence"/>
</dbReference>
<gene>
    <name evidence="2" type="ORF">V5O48_012095</name>
</gene>
<feature type="compositionally biased region" description="Polar residues" evidence="1">
    <location>
        <begin position="36"/>
        <end position="54"/>
    </location>
</feature>
<dbReference type="EMBL" id="JBAHYK010001037">
    <property type="protein sequence ID" value="KAL0569864.1"/>
    <property type="molecule type" value="Genomic_DNA"/>
</dbReference>
<evidence type="ECO:0000256" key="1">
    <source>
        <dbReference type="SAM" id="MobiDB-lite"/>
    </source>
</evidence>
<protein>
    <submittedName>
        <fullName evidence="2">Uncharacterized protein</fullName>
    </submittedName>
</protein>
<feature type="region of interest" description="Disordered" evidence="1">
    <location>
        <begin position="1"/>
        <end position="164"/>
    </location>
</feature>
<feature type="compositionally biased region" description="Polar residues" evidence="1">
    <location>
        <begin position="129"/>
        <end position="138"/>
    </location>
</feature>
<sequence length="164" mass="17493">MRQSGLATEQRLESSGIRMRTETGSSFTRPHRVDQTAPSASTASRRTIPKSSNLDVGARTVSIIRPPTRHLASTGGTKMGGRGAAMTIVSSASSSRAAASRPRPGRFLPSQEGVLEPILESSSAEEHTQTPAQASKESPSAPPPLVTNTSRRNPNTTRPPPRWR</sequence>
<feature type="compositionally biased region" description="Low complexity" evidence="1">
    <location>
        <begin position="90"/>
        <end position="102"/>
    </location>
</feature>
<comment type="caution">
    <text evidence="2">The sequence shown here is derived from an EMBL/GenBank/DDBJ whole genome shotgun (WGS) entry which is preliminary data.</text>
</comment>
<organism evidence="2 3">
    <name type="scientific">Marasmius crinis-equi</name>
    <dbReference type="NCBI Taxonomy" id="585013"/>
    <lineage>
        <taxon>Eukaryota</taxon>
        <taxon>Fungi</taxon>
        <taxon>Dikarya</taxon>
        <taxon>Basidiomycota</taxon>
        <taxon>Agaricomycotina</taxon>
        <taxon>Agaricomycetes</taxon>
        <taxon>Agaricomycetidae</taxon>
        <taxon>Agaricales</taxon>
        <taxon>Marasmiineae</taxon>
        <taxon>Marasmiaceae</taxon>
        <taxon>Marasmius</taxon>
    </lineage>
</organism>
<name>A0ABR3F3S7_9AGAR</name>
<accession>A0ABR3F3S7</accession>
<evidence type="ECO:0000313" key="3">
    <source>
        <dbReference type="Proteomes" id="UP001465976"/>
    </source>
</evidence>
<keyword evidence="3" id="KW-1185">Reference proteome</keyword>
<evidence type="ECO:0000313" key="2">
    <source>
        <dbReference type="EMBL" id="KAL0569864.1"/>
    </source>
</evidence>